<dbReference type="EMBL" id="OZ021740">
    <property type="protein sequence ID" value="CAK9324924.1"/>
    <property type="molecule type" value="Genomic_DNA"/>
</dbReference>
<evidence type="ECO:0000313" key="1">
    <source>
        <dbReference type="EMBL" id="CAK9324924.1"/>
    </source>
</evidence>
<proteinExistence type="predicted"/>
<protein>
    <submittedName>
        <fullName evidence="1">Uncharacterized protein</fullName>
    </submittedName>
</protein>
<organism evidence="1 2">
    <name type="scientific">Citrullus colocynthis</name>
    <name type="common">colocynth</name>
    <dbReference type="NCBI Taxonomy" id="252529"/>
    <lineage>
        <taxon>Eukaryota</taxon>
        <taxon>Viridiplantae</taxon>
        <taxon>Streptophyta</taxon>
        <taxon>Embryophyta</taxon>
        <taxon>Tracheophyta</taxon>
        <taxon>Spermatophyta</taxon>
        <taxon>Magnoliopsida</taxon>
        <taxon>eudicotyledons</taxon>
        <taxon>Gunneridae</taxon>
        <taxon>Pentapetalae</taxon>
        <taxon>rosids</taxon>
        <taxon>fabids</taxon>
        <taxon>Cucurbitales</taxon>
        <taxon>Cucurbitaceae</taxon>
        <taxon>Benincaseae</taxon>
        <taxon>Citrullus</taxon>
    </lineage>
</organism>
<sequence>MAVFVNESESMFCSGFPEECIGVEENMVDDSVTSKTRRQDESVCGRFYLGKYMPCITGPGSPKPKICRSHFDRTC</sequence>
<name>A0ABP0YX68_9ROSI</name>
<evidence type="ECO:0000313" key="2">
    <source>
        <dbReference type="Proteomes" id="UP001642487"/>
    </source>
</evidence>
<gene>
    <name evidence="1" type="ORF">CITCOLO1_LOCUS17172</name>
</gene>
<dbReference type="Proteomes" id="UP001642487">
    <property type="component" value="Chromosome 6"/>
</dbReference>
<keyword evidence="2" id="KW-1185">Reference proteome</keyword>
<accession>A0ABP0YX68</accession>
<reference evidence="1 2" key="1">
    <citation type="submission" date="2024-03" db="EMBL/GenBank/DDBJ databases">
        <authorList>
            <person name="Gkanogiannis A."/>
            <person name="Becerra Lopez-Lavalle L."/>
        </authorList>
    </citation>
    <scope>NUCLEOTIDE SEQUENCE [LARGE SCALE GENOMIC DNA]</scope>
</reference>